<organism evidence="1 2">
    <name type="scientific">Rossellomorea vietnamensis</name>
    <dbReference type="NCBI Taxonomy" id="218284"/>
    <lineage>
        <taxon>Bacteria</taxon>
        <taxon>Bacillati</taxon>
        <taxon>Bacillota</taxon>
        <taxon>Bacilli</taxon>
        <taxon>Bacillales</taxon>
        <taxon>Bacillaceae</taxon>
        <taxon>Rossellomorea</taxon>
    </lineage>
</organism>
<dbReference type="Proteomes" id="UP001064027">
    <property type="component" value="Chromosome"/>
</dbReference>
<protein>
    <submittedName>
        <fullName evidence="1">Uncharacterized protein</fullName>
    </submittedName>
</protein>
<proteinExistence type="predicted"/>
<accession>A0ACD4CCS3</accession>
<evidence type="ECO:0000313" key="1">
    <source>
        <dbReference type="EMBL" id="UXH46330.1"/>
    </source>
</evidence>
<name>A0ACD4CCS3_9BACI</name>
<keyword evidence="2" id="KW-1185">Reference proteome</keyword>
<evidence type="ECO:0000313" key="2">
    <source>
        <dbReference type="Proteomes" id="UP001064027"/>
    </source>
</evidence>
<reference evidence="1" key="1">
    <citation type="submission" date="2022-09" db="EMBL/GenBank/DDBJ databases">
        <title>Complete genome sequence of Rossellomorea vietnamensis strain RL-WG62, a newly isolated PGPR with the potential for plant salinity stress alleviation.</title>
        <authorList>
            <person name="Ren L."/>
            <person name="Wang G."/>
            <person name="Hu H."/>
        </authorList>
    </citation>
    <scope>NUCLEOTIDE SEQUENCE</scope>
    <source>
        <strain evidence="1">RL-WG62</strain>
    </source>
</reference>
<dbReference type="EMBL" id="CP104558">
    <property type="protein sequence ID" value="UXH46330.1"/>
    <property type="molecule type" value="Genomic_DNA"/>
</dbReference>
<sequence>MVYYRGNHQAPYANPLNCYIRQYPGGFETQLDILRKQYAMLDRRVYALSQRLEQVEKQLGIIR</sequence>
<gene>
    <name evidence="1" type="ORF">N5C46_09910</name>
</gene>